<dbReference type="RefSeq" id="WP_202060550.1">
    <property type="nucleotide sequence ID" value="NZ_JAEQMY010000018.1"/>
</dbReference>
<sequence length="615" mass="67262">MLHVAVSQEAASLRSGDPEIGDYAIIGDCRTAALISRAGSIDWLCLPHFSGPSVFAALLDQERGGRFAIAPAQEFRPSRRYVPGTPVLETTFRTASGTVRLTDLMPLGDVAGGLAPTREILRVVEGLDGDVILDVRFEPRPDYGREKVRVRSRGALGWSCAWGDELLLLTSEASLEAASNGTAVIGHVRVRAGETLCFSLAYTKGDIGVVAPLGEHAQARLQATLEWWRNWTSGCAYQGPYEEAVQRSAITLKLMTFALSGAVVAAPTASLPEAIGADRNWDYRYCWLRDAALTMRAFTGLGYQDEAASFLQWLLHATRLTWPKLQIMYDIYGRTNLQEKELVHLSGYRGSRPVRIGNGAHSQIQLDVYGEVVSAAYHFVTSGGRLQADEQKLLAGFGEIVCKHWREPDQGIWEIRGAKRHYTFSKIMCWAALDSLIKLHEQGCISVDLESLRREREAIAQAIEARGFNEALGSYAAELDGDRLDAALLLMGCLGYKDPGHPRMRATFDRIRERLGCNGLLYRYEHGADGMAAPEGAFGICSFWAVDNLAKRGDVRAAAEAFEHMLSFANDVGLYAEEIDAATGAALGNFPQAFTHVGLINAAMALVEAQEGSCR</sequence>
<evidence type="ECO:0000259" key="1">
    <source>
        <dbReference type="Pfam" id="PF00723"/>
    </source>
</evidence>
<accession>A0A936ZE13</accession>
<feature type="domain" description="GH15-like" evidence="1">
    <location>
        <begin position="239"/>
        <end position="603"/>
    </location>
</feature>
<organism evidence="3 4">
    <name type="scientific">Microvirga aerilata</name>
    <dbReference type="NCBI Taxonomy" id="670292"/>
    <lineage>
        <taxon>Bacteria</taxon>
        <taxon>Pseudomonadati</taxon>
        <taxon>Pseudomonadota</taxon>
        <taxon>Alphaproteobacteria</taxon>
        <taxon>Hyphomicrobiales</taxon>
        <taxon>Methylobacteriaceae</taxon>
        <taxon>Microvirga</taxon>
    </lineage>
</organism>
<dbReference type="SUPFAM" id="SSF48208">
    <property type="entry name" value="Six-hairpin glycosidases"/>
    <property type="match status" value="1"/>
</dbReference>
<dbReference type="PANTHER" id="PTHR31616:SF0">
    <property type="entry name" value="GLUCAN 1,4-ALPHA-GLUCOSIDASE"/>
    <property type="match status" value="1"/>
</dbReference>
<dbReference type="InterPro" id="IPR045582">
    <property type="entry name" value="Trehalase-like_N"/>
</dbReference>
<dbReference type="AlphaFoldDB" id="A0A936ZE13"/>
<dbReference type="Pfam" id="PF19291">
    <property type="entry name" value="TREH_N"/>
    <property type="match status" value="1"/>
</dbReference>
<dbReference type="Gene3D" id="1.50.10.10">
    <property type="match status" value="1"/>
</dbReference>
<dbReference type="Proteomes" id="UP000605848">
    <property type="component" value="Unassembled WGS sequence"/>
</dbReference>
<dbReference type="GO" id="GO:0004553">
    <property type="term" value="F:hydrolase activity, hydrolyzing O-glycosyl compounds"/>
    <property type="evidence" value="ECO:0007669"/>
    <property type="project" value="TreeGrafter"/>
</dbReference>
<feature type="domain" description="Trehalase-like N-terminal" evidence="2">
    <location>
        <begin position="19"/>
        <end position="153"/>
    </location>
</feature>
<dbReference type="PANTHER" id="PTHR31616">
    <property type="entry name" value="TREHALASE"/>
    <property type="match status" value="1"/>
</dbReference>
<dbReference type="InterPro" id="IPR008928">
    <property type="entry name" value="6-hairpin_glycosidase_sf"/>
</dbReference>
<evidence type="ECO:0000259" key="2">
    <source>
        <dbReference type="Pfam" id="PF19291"/>
    </source>
</evidence>
<keyword evidence="4" id="KW-1185">Reference proteome</keyword>
<dbReference type="Pfam" id="PF00723">
    <property type="entry name" value="Glyco_hydro_15"/>
    <property type="match status" value="1"/>
</dbReference>
<proteinExistence type="predicted"/>
<name>A0A936ZE13_9HYPH</name>
<dbReference type="InterPro" id="IPR011613">
    <property type="entry name" value="GH15-like"/>
</dbReference>
<reference evidence="3" key="1">
    <citation type="submission" date="2021-01" db="EMBL/GenBank/DDBJ databases">
        <title>Microvirga sp.</title>
        <authorList>
            <person name="Kim M.K."/>
        </authorList>
    </citation>
    <scope>NUCLEOTIDE SEQUENCE</scope>
    <source>
        <strain evidence="3">5420S-16</strain>
    </source>
</reference>
<evidence type="ECO:0000313" key="3">
    <source>
        <dbReference type="EMBL" id="MBL0405124.1"/>
    </source>
</evidence>
<dbReference type="GO" id="GO:0005975">
    <property type="term" value="P:carbohydrate metabolic process"/>
    <property type="evidence" value="ECO:0007669"/>
    <property type="project" value="InterPro"/>
</dbReference>
<comment type="caution">
    <text evidence="3">The sequence shown here is derived from an EMBL/GenBank/DDBJ whole genome shotgun (WGS) entry which is preliminary data.</text>
</comment>
<protein>
    <submittedName>
        <fullName evidence="3">Glycoside hydrolase family 15 protein</fullName>
    </submittedName>
</protein>
<gene>
    <name evidence="3" type="ORF">JKG68_14215</name>
</gene>
<evidence type="ECO:0000313" key="4">
    <source>
        <dbReference type="Proteomes" id="UP000605848"/>
    </source>
</evidence>
<dbReference type="EMBL" id="JAEQMY010000018">
    <property type="protein sequence ID" value="MBL0405124.1"/>
    <property type="molecule type" value="Genomic_DNA"/>
</dbReference>
<dbReference type="InterPro" id="IPR012341">
    <property type="entry name" value="6hp_glycosidase-like_sf"/>
</dbReference>
<keyword evidence="3" id="KW-0378">Hydrolase</keyword>